<reference evidence="1 2" key="1">
    <citation type="submission" date="2014-04" db="EMBL/GenBank/DDBJ databases">
        <authorList>
            <consortium name="DOE Joint Genome Institute"/>
            <person name="Kuo A."/>
            <person name="Girlanda M."/>
            <person name="Perotto S."/>
            <person name="Kohler A."/>
            <person name="Nagy L.G."/>
            <person name="Floudas D."/>
            <person name="Copeland A."/>
            <person name="Barry K.W."/>
            <person name="Cichocki N."/>
            <person name="Veneault-Fourrey C."/>
            <person name="LaButti K."/>
            <person name="Lindquist E.A."/>
            <person name="Lipzen A."/>
            <person name="Lundell T."/>
            <person name="Morin E."/>
            <person name="Murat C."/>
            <person name="Sun H."/>
            <person name="Tunlid A."/>
            <person name="Henrissat B."/>
            <person name="Grigoriev I.V."/>
            <person name="Hibbett D.S."/>
            <person name="Martin F."/>
            <person name="Nordberg H.P."/>
            <person name="Cantor M.N."/>
            <person name="Hua S.X."/>
        </authorList>
    </citation>
    <scope>NUCLEOTIDE SEQUENCE [LARGE SCALE GENOMIC DNA]</scope>
    <source>
        <strain evidence="1 2">MUT 4182</strain>
    </source>
</reference>
<dbReference type="Proteomes" id="UP000054248">
    <property type="component" value="Unassembled WGS sequence"/>
</dbReference>
<protein>
    <submittedName>
        <fullName evidence="1">Uncharacterized protein</fullName>
    </submittedName>
</protein>
<gene>
    <name evidence="1" type="ORF">M407DRAFT_90625</name>
</gene>
<reference evidence="2" key="2">
    <citation type="submission" date="2015-01" db="EMBL/GenBank/DDBJ databases">
        <title>Evolutionary Origins and Diversification of the Mycorrhizal Mutualists.</title>
        <authorList>
            <consortium name="DOE Joint Genome Institute"/>
            <consortium name="Mycorrhizal Genomics Consortium"/>
            <person name="Kohler A."/>
            <person name="Kuo A."/>
            <person name="Nagy L.G."/>
            <person name="Floudas D."/>
            <person name="Copeland A."/>
            <person name="Barry K.W."/>
            <person name="Cichocki N."/>
            <person name="Veneault-Fourrey C."/>
            <person name="LaButti K."/>
            <person name="Lindquist E.A."/>
            <person name="Lipzen A."/>
            <person name="Lundell T."/>
            <person name="Morin E."/>
            <person name="Murat C."/>
            <person name="Riley R."/>
            <person name="Ohm R."/>
            <person name="Sun H."/>
            <person name="Tunlid A."/>
            <person name="Henrissat B."/>
            <person name="Grigoriev I.V."/>
            <person name="Hibbett D.S."/>
            <person name="Martin F."/>
        </authorList>
    </citation>
    <scope>NUCLEOTIDE SEQUENCE [LARGE SCALE GENOMIC DNA]</scope>
    <source>
        <strain evidence="2">MUT 4182</strain>
    </source>
</reference>
<evidence type="ECO:0000313" key="2">
    <source>
        <dbReference type="Proteomes" id="UP000054248"/>
    </source>
</evidence>
<organism evidence="1 2">
    <name type="scientific">Tulasnella calospora MUT 4182</name>
    <dbReference type="NCBI Taxonomy" id="1051891"/>
    <lineage>
        <taxon>Eukaryota</taxon>
        <taxon>Fungi</taxon>
        <taxon>Dikarya</taxon>
        <taxon>Basidiomycota</taxon>
        <taxon>Agaricomycotina</taxon>
        <taxon>Agaricomycetes</taxon>
        <taxon>Cantharellales</taxon>
        <taxon>Tulasnellaceae</taxon>
        <taxon>Tulasnella</taxon>
    </lineage>
</organism>
<keyword evidence="2" id="KW-1185">Reference proteome</keyword>
<proteinExistence type="predicted"/>
<dbReference type="EMBL" id="KN822951">
    <property type="protein sequence ID" value="KIO32921.1"/>
    <property type="molecule type" value="Genomic_DNA"/>
</dbReference>
<evidence type="ECO:0000313" key="1">
    <source>
        <dbReference type="EMBL" id="KIO32921.1"/>
    </source>
</evidence>
<sequence length="113" mass="12676">MSRRKDILTFARLKMSRSLLCPLACPPETASHSQLLVSCSIFPELLAPIKALLALALQNTKNKCPSHCHRLCSRNPPPMICSSSRALISRRSIAVRETFFCIVSRILNHIFET</sequence>
<name>A0A0C3QU90_9AGAM</name>
<accession>A0A0C3QU90</accession>
<dbReference type="HOGENOM" id="CLU_2135348_0_0_1"/>
<dbReference type="AlphaFoldDB" id="A0A0C3QU90"/>